<accession>B9T5W3</accession>
<name>B9T5W3_RICCO</name>
<proteinExistence type="predicted"/>
<evidence type="ECO:0000313" key="2">
    <source>
        <dbReference type="Proteomes" id="UP000008311"/>
    </source>
</evidence>
<organism evidence="1 2">
    <name type="scientific">Ricinus communis</name>
    <name type="common">Castor bean</name>
    <dbReference type="NCBI Taxonomy" id="3988"/>
    <lineage>
        <taxon>Eukaryota</taxon>
        <taxon>Viridiplantae</taxon>
        <taxon>Streptophyta</taxon>
        <taxon>Embryophyta</taxon>
        <taxon>Tracheophyta</taxon>
        <taxon>Spermatophyta</taxon>
        <taxon>Magnoliopsida</taxon>
        <taxon>eudicotyledons</taxon>
        <taxon>Gunneridae</taxon>
        <taxon>Pentapetalae</taxon>
        <taxon>rosids</taxon>
        <taxon>fabids</taxon>
        <taxon>Malpighiales</taxon>
        <taxon>Euphorbiaceae</taxon>
        <taxon>Acalyphoideae</taxon>
        <taxon>Acalypheae</taxon>
        <taxon>Ricinus</taxon>
    </lineage>
</organism>
<dbReference type="InParanoid" id="B9T5W3"/>
<evidence type="ECO:0000313" key="1">
    <source>
        <dbReference type="EMBL" id="EEF28749.1"/>
    </source>
</evidence>
<protein>
    <submittedName>
        <fullName evidence="1">Uncharacterized protein</fullName>
    </submittedName>
</protein>
<dbReference type="AlphaFoldDB" id="B9T5W3"/>
<gene>
    <name evidence="1" type="ORF">RCOM_0638690</name>
</gene>
<reference evidence="2" key="1">
    <citation type="journal article" date="2010" name="Nat. Biotechnol.">
        <title>Draft genome sequence of the oilseed species Ricinus communis.</title>
        <authorList>
            <person name="Chan A.P."/>
            <person name="Crabtree J."/>
            <person name="Zhao Q."/>
            <person name="Lorenzi H."/>
            <person name="Orvis J."/>
            <person name="Puiu D."/>
            <person name="Melake-Berhan A."/>
            <person name="Jones K.M."/>
            <person name="Redman J."/>
            <person name="Chen G."/>
            <person name="Cahoon E.B."/>
            <person name="Gedil M."/>
            <person name="Stanke M."/>
            <person name="Haas B.J."/>
            <person name="Wortman J.R."/>
            <person name="Fraser-Liggett C.M."/>
            <person name="Ravel J."/>
            <person name="Rabinowicz P.D."/>
        </authorList>
    </citation>
    <scope>NUCLEOTIDE SEQUENCE [LARGE SCALE GENOMIC DNA]</scope>
    <source>
        <strain evidence="2">cv. Hale</strain>
    </source>
</reference>
<sequence>MFNQYSIWAKCRNGEGWNERVNFSAISGGMVNVSFTLEVAWSMRGSKRASVLLHGPCEI</sequence>
<dbReference type="EMBL" id="EQ974558">
    <property type="protein sequence ID" value="EEF28749.1"/>
    <property type="molecule type" value="Genomic_DNA"/>
</dbReference>
<keyword evidence="2" id="KW-1185">Reference proteome</keyword>
<dbReference type="Proteomes" id="UP000008311">
    <property type="component" value="Unassembled WGS sequence"/>
</dbReference>